<sequence>MTATAPSFSTTNERVVRRGSKEYAHVRANTIAATYYADRRSAGTSANLAHMWESFDELRFAGFNMYFSSDGRYRLVGHSSSFLLTVAELQMSTAAKPRRTARKFAMTAPLTLDDLHVGAVIRTRTGKFDGVVTMLCPASPPEVLAAFDAGEHRGPVRRRDFVEYRTLRNGKPFGPIRTAAPGTLTLIRSAESAAEHIRAELGAATSQRPPLDAHTIPGHSVCEAHAMGGLCPSCQARWDAEEMQAELDALSPAERTARRWRNAQMRISERRADANPANNPPF</sequence>
<accession>A0A9X2J271</accession>
<evidence type="ECO:0000313" key="1">
    <source>
        <dbReference type="EMBL" id="MCM6777731.1"/>
    </source>
</evidence>
<dbReference type="Proteomes" id="UP001139157">
    <property type="component" value="Unassembled WGS sequence"/>
</dbReference>
<evidence type="ECO:0000313" key="2">
    <source>
        <dbReference type="Proteomes" id="UP001139157"/>
    </source>
</evidence>
<comment type="caution">
    <text evidence="1">The sequence shown here is derived from an EMBL/GenBank/DDBJ whole genome shotgun (WGS) entry which is preliminary data.</text>
</comment>
<protein>
    <submittedName>
        <fullName evidence="1">Uncharacterized protein</fullName>
    </submittedName>
</protein>
<dbReference type="RefSeq" id="WP_251917138.1">
    <property type="nucleotide sequence ID" value="NZ_JAMRXG010000017.1"/>
</dbReference>
<organism evidence="1 2">
    <name type="scientific">Nocardia pulmonis</name>
    <dbReference type="NCBI Taxonomy" id="2951408"/>
    <lineage>
        <taxon>Bacteria</taxon>
        <taxon>Bacillati</taxon>
        <taxon>Actinomycetota</taxon>
        <taxon>Actinomycetes</taxon>
        <taxon>Mycobacteriales</taxon>
        <taxon>Nocardiaceae</taxon>
        <taxon>Nocardia</taxon>
    </lineage>
</organism>
<dbReference type="EMBL" id="JAMRXG010000017">
    <property type="protein sequence ID" value="MCM6777731.1"/>
    <property type="molecule type" value="Genomic_DNA"/>
</dbReference>
<keyword evidence="2" id="KW-1185">Reference proteome</keyword>
<name>A0A9X2J271_9NOCA</name>
<gene>
    <name evidence="1" type="ORF">NDR86_30030</name>
</gene>
<reference evidence="1" key="1">
    <citation type="submission" date="2022-06" db="EMBL/GenBank/DDBJ databases">
        <title>Novel species in genus nocardia.</title>
        <authorList>
            <person name="Li F."/>
        </authorList>
    </citation>
    <scope>NUCLEOTIDE SEQUENCE</scope>
    <source>
        <strain evidence="1">CDC141</strain>
    </source>
</reference>
<dbReference type="AlphaFoldDB" id="A0A9X2J271"/>
<proteinExistence type="predicted"/>